<dbReference type="InterPro" id="IPR036631">
    <property type="entry name" value="MGMT_N_sf"/>
</dbReference>
<keyword evidence="9" id="KW-0234">DNA repair</keyword>
<keyword evidence="6" id="KW-0805">Transcription regulation</keyword>
<dbReference type="InterPro" id="IPR014048">
    <property type="entry name" value="MethylDNA_cys_MeTrfase_DNA-bd"/>
</dbReference>
<dbReference type="Pfam" id="PF01035">
    <property type="entry name" value="DNA_binding_1"/>
    <property type="match status" value="1"/>
</dbReference>
<evidence type="ECO:0000313" key="13">
    <source>
        <dbReference type="Proteomes" id="UP001184230"/>
    </source>
</evidence>
<evidence type="ECO:0000256" key="8">
    <source>
        <dbReference type="ARBA" id="ARBA00023163"/>
    </source>
</evidence>
<dbReference type="Proteomes" id="UP001184230">
    <property type="component" value="Unassembled WGS sequence"/>
</dbReference>
<comment type="cofactor">
    <cofactor evidence="2">
        <name>Zn(2+)</name>
        <dbReference type="ChEBI" id="CHEBI:29105"/>
    </cofactor>
</comment>
<evidence type="ECO:0000256" key="4">
    <source>
        <dbReference type="ARBA" id="ARBA00022679"/>
    </source>
</evidence>
<dbReference type="PROSITE" id="PS00374">
    <property type="entry name" value="MGMT"/>
    <property type="match status" value="1"/>
</dbReference>
<dbReference type="Gene3D" id="3.40.10.10">
    <property type="entry name" value="DNA Methylphosphotriester Repair Domain"/>
    <property type="match status" value="1"/>
</dbReference>
<dbReference type="CDD" id="cd06445">
    <property type="entry name" value="ATase"/>
    <property type="match status" value="1"/>
</dbReference>
<evidence type="ECO:0000256" key="2">
    <source>
        <dbReference type="ARBA" id="ARBA00001947"/>
    </source>
</evidence>
<dbReference type="PIRSF" id="PIRSF000409">
    <property type="entry name" value="Ada"/>
    <property type="match status" value="1"/>
</dbReference>
<dbReference type="SUPFAM" id="SSF46767">
    <property type="entry name" value="Methylated DNA-protein cysteine methyltransferase, C-terminal domain"/>
    <property type="match status" value="1"/>
</dbReference>
<dbReference type="Gene3D" id="1.10.10.60">
    <property type="entry name" value="Homeodomain-like"/>
    <property type="match status" value="1"/>
</dbReference>
<dbReference type="EC" id="2.1.1.63" evidence="12"/>
<keyword evidence="13" id="KW-1185">Reference proteome</keyword>
<dbReference type="SUPFAM" id="SSF57884">
    <property type="entry name" value="Ada DNA repair protein, N-terminal domain (N-Ada 10)"/>
    <property type="match status" value="1"/>
</dbReference>
<evidence type="ECO:0000256" key="10">
    <source>
        <dbReference type="ARBA" id="ARBA00049348"/>
    </source>
</evidence>
<dbReference type="Pfam" id="PF12833">
    <property type="entry name" value="HTH_18"/>
    <property type="match status" value="1"/>
</dbReference>
<dbReference type="InterPro" id="IPR036217">
    <property type="entry name" value="MethylDNA_cys_MeTrfase_DNAb"/>
</dbReference>
<dbReference type="Gene3D" id="1.10.10.10">
    <property type="entry name" value="Winged helix-like DNA-binding domain superfamily/Winged helix DNA-binding domain"/>
    <property type="match status" value="1"/>
</dbReference>
<dbReference type="NCBIfam" id="NF011964">
    <property type="entry name" value="PRK15435.1"/>
    <property type="match status" value="1"/>
</dbReference>
<dbReference type="PANTHER" id="PTHR10815:SF14">
    <property type="entry name" value="BIFUNCTIONAL TRANSCRIPTIONAL ACTIVATOR_DNA REPAIR ENZYME ADA"/>
    <property type="match status" value="1"/>
</dbReference>
<dbReference type="InterPro" id="IPR016221">
    <property type="entry name" value="Bifunct_regulatory_prot_Ada"/>
</dbReference>
<keyword evidence="8" id="KW-0804">Transcription</keyword>
<protein>
    <submittedName>
        <fullName evidence="12">AraC family transcriptional regulator of adaptative response/methylated-DNA-[protein]-cysteine methyltransferase</fullName>
        <ecNumber evidence="12">2.1.1.63</ecNumber>
    </submittedName>
</protein>
<evidence type="ECO:0000256" key="3">
    <source>
        <dbReference type="ARBA" id="ARBA00022603"/>
    </source>
</evidence>
<keyword evidence="5" id="KW-0227">DNA damage</keyword>
<proteinExistence type="predicted"/>
<keyword evidence="3 12" id="KW-0489">Methyltransferase</keyword>
<evidence type="ECO:0000259" key="11">
    <source>
        <dbReference type="PROSITE" id="PS01124"/>
    </source>
</evidence>
<dbReference type="GO" id="GO:0032259">
    <property type="term" value="P:methylation"/>
    <property type="evidence" value="ECO:0007669"/>
    <property type="project" value="UniProtKB-KW"/>
</dbReference>
<evidence type="ECO:0000256" key="9">
    <source>
        <dbReference type="ARBA" id="ARBA00023204"/>
    </source>
</evidence>
<gene>
    <name evidence="12" type="ORF">J2739_005175</name>
</gene>
<dbReference type="InterPro" id="IPR001497">
    <property type="entry name" value="MethylDNA_cys_MeTrfase_AS"/>
</dbReference>
<dbReference type="SMART" id="SM00342">
    <property type="entry name" value="HTH_ARAC"/>
    <property type="match status" value="1"/>
</dbReference>
<organism evidence="12 13">
    <name type="scientific">Variovorax soli</name>
    <dbReference type="NCBI Taxonomy" id="376815"/>
    <lineage>
        <taxon>Bacteria</taxon>
        <taxon>Pseudomonadati</taxon>
        <taxon>Pseudomonadota</taxon>
        <taxon>Betaproteobacteria</taxon>
        <taxon>Burkholderiales</taxon>
        <taxon>Comamonadaceae</taxon>
        <taxon>Variovorax</taxon>
    </lineage>
</organism>
<keyword evidence="4 12" id="KW-0808">Transferase</keyword>
<dbReference type="Pfam" id="PF02805">
    <property type="entry name" value="Ada_Zn_binding"/>
    <property type="match status" value="1"/>
</dbReference>
<comment type="caution">
    <text evidence="12">The sequence shown here is derived from an EMBL/GenBank/DDBJ whole genome shotgun (WGS) entry which is preliminary data.</text>
</comment>
<dbReference type="EMBL" id="JAVDRF010000016">
    <property type="protein sequence ID" value="MDR6539379.1"/>
    <property type="molecule type" value="Genomic_DNA"/>
</dbReference>
<dbReference type="NCBIfam" id="TIGR00589">
    <property type="entry name" value="ogt"/>
    <property type="match status" value="1"/>
</dbReference>
<dbReference type="Gene3D" id="3.30.160.70">
    <property type="entry name" value="Methylated DNA-protein cysteine methyltransferase domain"/>
    <property type="match status" value="1"/>
</dbReference>
<dbReference type="GO" id="GO:0003908">
    <property type="term" value="F:methylated-DNA-[protein]-cysteine S-methyltransferase activity"/>
    <property type="evidence" value="ECO:0007669"/>
    <property type="project" value="UniProtKB-EC"/>
</dbReference>
<name>A0ABU1NLP5_9BURK</name>
<dbReference type="SUPFAM" id="SSF53155">
    <property type="entry name" value="Methylated DNA-protein cysteine methyltransferase domain"/>
    <property type="match status" value="1"/>
</dbReference>
<sequence length="361" mass="38955">MNMMSNPDEIRALETASDPRWAAVAARDATADGQFFYSVKSTGVYCRPSCGARQPRPENVAFHATAADAQRAGFRPCKRCKPDQPARNEQQAAQVAELCRYIENAGESPTLDELAERAGLSRFHLHRIFKQATGLTPKAYAAAHRDRRVREALARSGTVTDAIYDAGYNSNGRFYERSNEVLGMTPTRFRAGGADTEIRFAIGQCALGAILVAQSERGVCAIALGDDPDALARELQDRFPQARLIGGDPAFEQLVARVVGFVEAPGVGLDLPLDVRGTAFQQRVWQALREIPPGSTASYAEIAVRIGSPKSVRAVAQACGANLLAVAVPCHRVVRSDGALSGYRWGVERKSALLKREAGAA</sequence>
<comment type="catalytic activity">
    <reaction evidence="10">
        <text>a 6-O-methyl-2'-deoxyguanosine in DNA + L-cysteinyl-[protein] = S-methyl-L-cysteinyl-[protein] + a 2'-deoxyguanosine in DNA</text>
        <dbReference type="Rhea" id="RHEA:24000"/>
        <dbReference type="Rhea" id="RHEA-COMP:10131"/>
        <dbReference type="Rhea" id="RHEA-COMP:10132"/>
        <dbReference type="Rhea" id="RHEA-COMP:11367"/>
        <dbReference type="Rhea" id="RHEA-COMP:11368"/>
        <dbReference type="ChEBI" id="CHEBI:29950"/>
        <dbReference type="ChEBI" id="CHEBI:82612"/>
        <dbReference type="ChEBI" id="CHEBI:85445"/>
        <dbReference type="ChEBI" id="CHEBI:85448"/>
        <dbReference type="EC" id="2.1.1.63"/>
    </reaction>
</comment>
<comment type="catalytic activity">
    <reaction evidence="1">
        <text>a 4-O-methyl-thymidine in DNA + L-cysteinyl-[protein] = a thymidine in DNA + S-methyl-L-cysteinyl-[protein]</text>
        <dbReference type="Rhea" id="RHEA:53428"/>
        <dbReference type="Rhea" id="RHEA-COMP:10131"/>
        <dbReference type="Rhea" id="RHEA-COMP:10132"/>
        <dbReference type="Rhea" id="RHEA-COMP:13555"/>
        <dbReference type="Rhea" id="RHEA-COMP:13556"/>
        <dbReference type="ChEBI" id="CHEBI:29950"/>
        <dbReference type="ChEBI" id="CHEBI:82612"/>
        <dbReference type="ChEBI" id="CHEBI:137386"/>
        <dbReference type="ChEBI" id="CHEBI:137387"/>
        <dbReference type="EC" id="2.1.1.63"/>
    </reaction>
</comment>
<dbReference type="PANTHER" id="PTHR10815">
    <property type="entry name" value="METHYLATED-DNA--PROTEIN-CYSTEINE METHYLTRANSFERASE"/>
    <property type="match status" value="1"/>
</dbReference>
<keyword evidence="7" id="KW-0010">Activator</keyword>
<dbReference type="InterPro" id="IPR009057">
    <property type="entry name" value="Homeodomain-like_sf"/>
</dbReference>
<dbReference type="InterPro" id="IPR004026">
    <property type="entry name" value="Ada_DNA_repair_Zn-bd"/>
</dbReference>
<dbReference type="InterPro" id="IPR018060">
    <property type="entry name" value="HTH_AraC"/>
</dbReference>
<evidence type="ECO:0000256" key="5">
    <source>
        <dbReference type="ARBA" id="ARBA00022763"/>
    </source>
</evidence>
<evidence type="ECO:0000256" key="6">
    <source>
        <dbReference type="ARBA" id="ARBA00023015"/>
    </source>
</evidence>
<dbReference type="InterPro" id="IPR036388">
    <property type="entry name" value="WH-like_DNA-bd_sf"/>
</dbReference>
<evidence type="ECO:0000256" key="7">
    <source>
        <dbReference type="ARBA" id="ARBA00023159"/>
    </source>
</evidence>
<dbReference type="InterPro" id="IPR035451">
    <property type="entry name" value="Ada-like_dom_sf"/>
</dbReference>
<feature type="domain" description="HTH araC/xylS-type" evidence="11">
    <location>
        <begin position="96"/>
        <end position="192"/>
    </location>
</feature>
<accession>A0ABU1NLP5</accession>
<dbReference type="PROSITE" id="PS01124">
    <property type="entry name" value="HTH_ARAC_FAMILY_2"/>
    <property type="match status" value="1"/>
</dbReference>
<evidence type="ECO:0000313" key="12">
    <source>
        <dbReference type="EMBL" id="MDR6539379.1"/>
    </source>
</evidence>
<reference evidence="12 13" key="1">
    <citation type="submission" date="2023-07" db="EMBL/GenBank/DDBJ databases">
        <title>Sorghum-associated microbial communities from plants grown in Nebraska, USA.</title>
        <authorList>
            <person name="Schachtman D."/>
        </authorList>
    </citation>
    <scope>NUCLEOTIDE SEQUENCE [LARGE SCALE GENOMIC DNA]</scope>
    <source>
        <strain evidence="12 13">DS1781</strain>
    </source>
</reference>
<dbReference type="SUPFAM" id="SSF46689">
    <property type="entry name" value="Homeodomain-like"/>
    <property type="match status" value="1"/>
</dbReference>
<evidence type="ECO:0000256" key="1">
    <source>
        <dbReference type="ARBA" id="ARBA00001286"/>
    </source>
</evidence>